<name>A0ABW2S191_9NOCA</name>
<dbReference type="NCBIfam" id="TIGR01411">
    <property type="entry name" value="tatAE"/>
    <property type="match status" value="1"/>
</dbReference>
<keyword evidence="2 9" id="KW-0813">Transport</keyword>
<dbReference type="Proteomes" id="UP001596484">
    <property type="component" value="Unassembled WGS sequence"/>
</dbReference>
<evidence type="ECO:0000256" key="1">
    <source>
        <dbReference type="ARBA" id="ARBA00004162"/>
    </source>
</evidence>
<dbReference type="PANTHER" id="PTHR42982">
    <property type="entry name" value="SEC-INDEPENDENT PROTEIN TRANSLOCASE PROTEIN TATA"/>
    <property type="match status" value="1"/>
</dbReference>
<dbReference type="EMBL" id="JBHTCS010000022">
    <property type="protein sequence ID" value="MFC7449795.1"/>
    <property type="molecule type" value="Genomic_DNA"/>
</dbReference>
<keyword evidence="12" id="KW-1185">Reference proteome</keyword>
<evidence type="ECO:0000256" key="2">
    <source>
        <dbReference type="ARBA" id="ARBA00022448"/>
    </source>
</evidence>
<sequence length="86" mass="8953">MGAMSPWHWAIVALVVVILFGSKKLPDAARGLGRSLRIFKSEVKEMQNDGTAAASTPVASPAELPASAPVADPTQSAATHTEPRTS</sequence>
<accession>A0ABW2S191</accession>
<comment type="similarity">
    <text evidence="9">Belongs to the TatA/E family.</text>
</comment>
<dbReference type="PANTHER" id="PTHR42982:SF8">
    <property type="entry name" value="SEC-INDEPENDENT PROTEIN TRANSLOCASE PROTEIN TATA"/>
    <property type="match status" value="1"/>
</dbReference>
<proteinExistence type="inferred from homology"/>
<dbReference type="NCBIfam" id="NF001854">
    <property type="entry name" value="PRK00575.1"/>
    <property type="match status" value="1"/>
</dbReference>
<keyword evidence="7 9" id="KW-0811">Translocation</keyword>
<reference evidence="12" key="1">
    <citation type="journal article" date="2019" name="Int. J. Syst. Evol. Microbiol.">
        <title>The Global Catalogue of Microorganisms (GCM) 10K type strain sequencing project: providing services to taxonomists for standard genome sequencing and annotation.</title>
        <authorList>
            <consortium name="The Broad Institute Genomics Platform"/>
            <consortium name="The Broad Institute Genome Sequencing Center for Infectious Disease"/>
            <person name="Wu L."/>
            <person name="Ma J."/>
        </authorList>
    </citation>
    <scope>NUCLEOTIDE SEQUENCE [LARGE SCALE GENOMIC DNA]</scope>
    <source>
        <strain evidence="12">ICMP 19430</strain>
    </source>
</reference>
<organism evidence="11 12">
    <name type="scientific">Rhodococcus daqingensis</name>
    <dbReference type="NCBI Taxonomy" id="2479363"/>
    <lineage>
        <taxon>Bacteria</taxon>
        <taxon>Bacillati</taxon>
        <taxon>Actinomycetota</taxon>
        <taxon>Actinomycetes</taxon>
        <taxon>Mycobacteriales</taxon>
        <taxon>Nocardiaceae</taxon>
        <taxon>Rhodococcus</taxon>
    </lineage>
</organism>
<dbReference type="HAMAP" id="MF_00236">
    <property type="entry name" value="TatA_E"/>
    <property type="match status" value="1"/>
</dbReference>
<evidence type="ECO:0000256" key="6">
    <source>
        <dbReference type="ARBA" id="ARBA00022989"/>
    </source>
</evidence>
<comment type="function">
    <text evidence="9">Part of the twin-arginine translocation (Tat) system that transports large folded proteins containing a characteristic twin-arginine motif in their signal peptide across membranes. TatA could form the protein-conducting channel of the Tat system.</text>
</comment>
<comment type="subcellular location">
    <subcellularLocation>
        <location evidence="1 9">Cell membrane</location>
        <topology evidence="1 9">Single-pass membrane protein</topology>
    </subcellularLocation>
</comment>
<comment type="caution">
    <text evidence="11">The sequence shown here is derived from an EMBL/GenBank/DDBJ whole genome shotgun (WGS) entry which is preliminary data.</text>
</comment>
<feature type="transmembrane region" description="Helical" evidence="9">
    <location>
        <begin position="6"/>
        <end position="22"/>
    </location>
</feature>
<evidence type="ECO:0000313" key="12">
    <source>
        <dbReference type="Proteomes" id="UP001596484"/>
    </source>
</evidence>
<keyword evidence="4 9" id="KW-0812">Transmembrane</keyword>
<keyword evidence="3 9" id="KW-1003">Cell membrane</keyword>
<keyword evidence="8 9" id="KW-0472">Membrane</keyword>
<evidence type="ECO:0000256" key="7">
    <source>
        <dbReference type="ARBA" id="ARBA00023010"/>
    </source>
</evidence>
<dbReference type="RefSeq" id="WP_378407137.1">
    <property type="nucleotide sequence ID" value="NZ_JBHTCS010000022.1"/>
</dbReference>
<evidence type="ECO:0000313" key="11">
    <source>
        <dbReference type="EMBL" id="MFC7449795.1"/>
    </source>
</evidence>
<keyword evidence="5 9" id="KW-0653">Protein transport</keyword>
<keyword evidence="6 9" id="KW-1133">Transmembrane helix</keyword>
<feature type="region of interest" description="Disordered" evidence="10">
    <location>
        <begin position="46"/>
        <end position="86"/>
    </location>
</feature>
<dbReference type="Gene3D" id="1.20.5.3310">
    <property type="match status" value="1"/>
</dbReference>
<dbReference type="InterPro" id="IPR006312">
    <property type="entry name" value="TatA/E"/>
</dbReference>
<evidence type="ECO:0000256" key="4">
    <source>
        <dbReference type="ARBA" id="ARBA00022692"/>
    </source>
</evidence>
<gene>
    <name evidence="9 11" type="primary">tatA</name>
    <name evidence="11" type="ORF">ACFQS9_18015</name>
</gene>
<dbReference type="InterPro" id="IPR003369">
    <property type="entry name" value="TatA/B/E"/>
</dbReference>
<evidence type="ECO:0000256" key="3">
    <source>
        <dbReference type="ARBA" id="ARBA00022475"/>
    </source>
</evidence>
<comment type="subunit">
    <text evidence="9">The Tat system comprises two distinct complexes: a TatABC complex, containing multiple copies of TatA, TatB and TatC subunits, and a separate TatA complex, containing only TatA subunits. Substrates initially bind to the TatABC complex, which probably triggers association of the separate TatA complex to form the active translocon.</text>
</comment>
<evidence type="ECO:0000256" key="8">
    <source>
        <dbReference type="ARBA" id="ARBA00023136"/>
    </source>
</evidence>
<feature type="compositionally biased region" description="Low complexity" evidence="10">
    <location>
        <begin position="51"/>
        <end position="62"/>
    </location>
</feature>
<protein>
    <recommendedName>
        <fullName evidence="9">Sec-independent protein translocase protein TatA</fullName>
    </recommendedName>
</protein>
<evidence type="ECO:0000256" key="9">
    <source>
        <dbReference type="HAMAP-Rule" id="MF_00236"/>
    </source>
</evidence>
<evidence type="ECO:0000256" key="10">
    <source>
        <dbReference type="SAM" id="MobiDB-lite"/>
    </source>
</evidence>
<dbReference type="Pfam" id="PF02416">
    <property type="entry name" value="TatA_B_E"/>
    <property type="match status" value="1"/>
</dbReference>
<evidence type="ECO:0000256" key="5">
    <source>
        <dbReference type="ARBA" id="ARBA00022927"/>
    </source>
</evidence>